<evidence type="ECO:0000313" key="3">
    <source>
        <dbReference type="Proteomes" id="UP000299102"/>
    </source>
</evidence>
<name>A0A4C1ZLB2_EUMVA</name>
<organism evidence="2 3">
    <name type="scientific">Eumeta variegata</name>
    <name type="common">Bagworm moth</name>
    <name type="synonym">Eumeta japonica</name>
    <dbReference type="NCBI Taxonomy" id="151549"/>
    <lineage>
        <taxon>Eukaryota</taxon>
        <taxon>Metazoa</taxon>
        <taxon>Ecdysozoa</taxon>
        <taxon>Arthropoda</taxon>
        <taxon>Hexapoda</taxon>
        <taxon>Insecta</taxon>
        <taxon>Pterygota</taxon>
        <taxon>Neoptera</taxon>
        <taxon>Endopterygota</taxon>
        <taxon>Lepidoptera</taxon>
        <taxon>Glossata</taxon>
        <taxon>Ditrysia</taxon>
        <taxon>Tineoidea</taxon>
        <taxon>Psychidae</taxon>
        <taxon>Oiketicinae</taxon>
        <taxon>Eumeta</taxon>
    </lineage>
</organism>
<dbReference type="Proteomes" id="UP000299102">
    <property type="component" value="Unassembled WGS sequence"/>
</dbReference>
<protein>
    <recommendedName>
        <fullName evidence="4">RNA-directed DNA polymerase from mobile element jockey</fullName>
    </recommendedName>
</protein>
<evidence type="ECO:0008006" key="4">
    <source>
        <dbReference type="Google" id="ProtNLM"/>
    </source>
</evidence>
<dbReference type="OrthoDB" id="411871at2759"/>
<comment type="caution">
    <text evidence="2">The sequence shown here is derived from an EMBL/GenBank/DDBJ whole genome shotgun (WGS) entry which is preliminary data.</text>
</comment>
<evidence type="ECO:0000256" key="1">
    <source>
        <dbReference type="SAM" id="MobiDB-lite"/>
    </source>
</evidence>
<accession>A0A4C1ZLB2</accession>
<dbReference type="AlphaFoldDB" id="A0A4C1ZLB2"/>
<proteinExistence type="predicted"/>
<feature type="region of interest" description="Disordered" evidence="1">
    <location>
        <begin position="64"/>
        <end position="95"/>
    </location>
</feature>
<gene>
    <name evidence="2" type="ORF">EVAR_61617_1</name>
</gene>
<keyword evidence="3" id="KW-1185">Reference proteome</keyword>
<dbReference type="EMBL" id="BGZK01001891">
    <property type="protein sequence ID" value="GBP87864.1"/>
    <property type="molecule type" value="Genomic_DNA"/>
</dbReference>
<sequence>MHPPRSGASETRPLAGESLWDGIYRLIRETERNREDVLLQADSGQVLDPEESVTLLAETLFPDDQVDTNDTHHSKVRRRTGGGSKICRNRSRSVPSDSQQVPIRLEHFLRAWKVTAVKVIPKDPYIRPKSYCPMDLFPVLGKTVESMLIGSLQWHLMLKLQATQYGFTPQWGTEDALYDLITYIYKKLNLKKAFADDVVLTFFGQSAMSVKEDANRALVHMHSLGVINKLWFKLSKTTLMMLTKNENLTIDWKPMFTPRVTKVCKRRKYIQRLSQSGQSDIGFISGDCKDDIYIAVIEPIVLYVSCAWAPATRKLGVQKMLNAVHSSVAIKAYRAHCSLPPLRADPLEAASYRNKSDRSDLAVRDEARDLRDIFLDRELEKSVCFGDLFYPVHVPVIAYMSV</sequence>
<reference evidence="2 3" key="1">
    <citation type="journal article" date="2019" name="Commun. Biol.">
        <title>The bagworm genome reveals a unique fibroin gene that provides high tensile strength.</title>
        <authorList>
            <person name="Kono N."/>
            <person name="Nakamura H."/>
            <person name="Ohtoshi R."/>
            <person name="Tomita M."/>
            <person name="Numata K."/>
            <person name="Arakawa K."/>
        </authorList>
    </citation>
    <scope>NUCLEOTIDE SEQUENCE [LARGE SCALE GENOMIC DNA]</scope>
</reference>
<evidence type="ECO:0000313" key="2">
    <source>
        <dbReference type="EMBL" id="GBP87864.1"/>
    </source>
</evidence>